<evidence type="ECO:0000256" key="1">
    <source>
        <dbReference type="SAM" id="SignalP"/>
    </source>
</evidence>
<dbReference type="EMBL" id="NJGU01000005">
    <property type="protein sequence ID" value="OWY29251.1"/>
    <property type="molecule type" value="Genomic_DNA"/>
</dbReference>
<dbReference type="PANTHER" id="PTHR30535:SF34">
    <property type="entry name" value="MOLYBDATE-BINDING PROTEIN MOLA"/>
    <property type="match status" value="1"/>
</dbReference>
<dbReference type="PROSITE" id="PS50983">
    <property type="entry name" value="FE_B12_PBP"/>
    <property type="match status" value="1"/>
</dbReference>
<gene>
    <name evidence="3" type="ORF">CEJ42_10370</name>
</gene>
<accession>A0A246WS47</accession>
<dbReference type="InterPro" id="IPR002491">
    <property type="entry name" value="ABC_transptr_periplasmic_BD"/>
</dbReference>
<feature type="chain" id="PRO_5012377016" evidence="1">
    <location>
        <begin position="25"/>
        <end position="371"/>
    </location>
</feature>
<dbReference type="AlphaFoldDB" id="A0A246WS47"/>
<dbReference type="Pfam" id="PF01497">
    <property type="entry name" value="Peripla_BP_2"/>
    <property type="match status" value="1"/>
</dbReference>
<evidence type="ECO:0000313" key="4">
    <source>
        <dbReference type="Proteomes" id="UP000197596"/>
    </source>
</evidence>
<dbReference type="RefSeq" id="WP_088750968.1">
    <property type="nucleotide sequence ID" value="NZ_NJGU01000005.1"/>
</dbReference>
<comment type="caution">
    <text evidence="3">The sequence shown here is derived from an EMBL/GenBank/DDBJ whole genome shotgun (WGS) entry which is preliminary data.</text>
</comment>
<feature type="signal peptide" evidence="1">
    <location>
        <begin position="1"/>
        <end position="24"/>
    </location>
</feature>
<sequence length="371" mass="40153">MKFRQLFSGLALASAVLLCGHAAARQVTDLAGRQVEVPDHPQRVLLGEGRFVFAMALLDRDDPVQRVVGWQGELKAQDPYAWGQLLKRFPQAGKVPLIGKTSEASVSPEKIVSLQPDLAIFGLTGHGPTPTNPMLRALHEAGIPVIFIDFRDKPLLHTVPSMKLLGQALGREKEAQEYIDFYQSHLERVKQIVDPVPQAQRPRVFVEMLAGVWPACCHTTGNGSYGDMVQAAGGVNIVAGLVPGALGDVSMEYLLSHQPDVYVATGSRSEPGRDGLLIGPGAAASQSAASLSVLLARGGIRELQAVKSQRAFGIWHAFYNSPYNVLAIEALAKMFYPQRAAALDPDAAQAELYRRFLKVDGQGTYWTAPAK</sequence>
<name>A0A246WS47_9BURK</name>
<evidence type="ECO:0000259" key="2">
    <source>
        <dbReference type="PROSITE" id="PS50983"/>
    </source>
</evidence>
<dbReference type="Gene3D" id="3.40.50.1980">
    <property type="entry name" value="Nitrogenase molybdenum iron protein domain"/>
    <property type="match status" value="2"/>
</dbReference>
<dbReference type="Proteomes" id="UP000197596">
    <property type="component" value="Unassembled WGS sequence"/>
</dbReference>
<evidence type="ECO:0000313" key="3">
    <source>
        <dbReference type="EMBL" id="OWY29251.1"/>
    </source>
</evidence>
<dbReference type="SUPFAM" id="SSF53807">
    <property type="entry name" value="Helical backbone' metal receptor"/>
    <property type="match status" value="1"/>
</dbReference>
<dbReference type="InterPro" id="IPR050902">
    <property type="entry name" value="ABC_Transporter_SBP"/>
</dbReference>
<protein>
    <submittedName>
        <fullName evidence="3">Iron ABC transporter substrate-binding protein</fullName>
    </submittedName>
</protein>
<dbReference type="PANTHER" id="PTHR30535">
    <property type="entry name" value="VITAMIN B12-BINDING PROTEIN"/>
    <property type="match status" value="1"/>
</dbReference>
<proteinExistence type="predicted"/>
<organism evidence="3 4">
    <name type="scientific">Herbaspirillum robiniae</name>
    <dbReference type="NCBI Taxonomy" id="2014887"/>
    <lineage>
        <taxon>Bacteria</taxon>
        <taxon>Pseudomonadati</taxon>
        <taxon>Pseudomonadota</taxon>
        <taxon>Betaproteobacteria</taxon>
        <taxon>Burkholderiales</taxon>
        <taxon>Oxalobacteraceae</taxon>
        <taxon>Herbaspirillum</taxon>
    </lineage>
</organism>
<reference evidence="3 4" key="1">
    <citation type="submission" date="2017-06" db="EMBL/GenBank/DDBJ databases">
        <title>Herbaspirillum phytohormonus sp. nov., isolated from the root nodule of Robinia pseudoacacia in lead-zinc mine.</title>
        <authorList>
            <person name="Fan M."/>
            <person name="Lin Y."/>
        </authorList>
    </citation>
    <scope>NUCLEOTIDE SEQUENCE [LARGE SCALE GENOMIC DNA]</scope>
    <source>
        <strain evidence="3 4">HZ10</strain>
    </source>
</reference>
<feature type="domain" description="Fe/B12 periplasmic-binding" evidence="2">
    <location>
        <begin position="43"/>
        <end position="343"/>
    </location>
</feature>
<keyword evidence="1" id="KW-0732">Signal</keyword>